<evidence type="ECO:0000256" key="1">
    <source>
        <dbReference type="SAM" id="MobiDB-lite"/>
    </source>
</evidence>
<dbReference type="AlphaFoldDB" id="A0A9P7QHY9"/>
<protein>
    <submittedName>
        <fullName evidence="2">Uncharacterized protein</fullName>
    </submittedName>
</protein>
<proteinExistence type="predicted"/>
<feature type="region of interest" description="Disordered" evidence="1">
    <location>
        <begin position="188"/>
        <end position="229"/>
    </location>
</feature>
<evidence type="ECO:0000313" key="2">
    <source>
        <dbReference type="EMBL" id="KAG6297327.1"/>
    </source>
</evidence>
<dbReference type="Proteomes" id="UP000707071">
    <property type="component" value="Unassembled WGS sequence"/>
</dbReference>
<keyword evidence="3" id="KW-1185">Reference proteome</keyword>
<name>A0A9P7QHY9_9HYPO</name>
<sequence length="616" mass="70685">MDAGTSMACFQLGPESSRFSCPVVEEELLFDKIFDWDRYCRSTREPDMEPLHFPGHQTQHSQYMFKVKSHVSPSSLVFDNLAINDFRSNFGNMISPLPSDDDSVTNSEYSGHSPPDLIQEDEAGSASPSDRSDSIFLDDDHHSEERTGHHADVTTLHQEVPAQHDVDEWIQSQTVVDQAQAARSGYPAHIASEEEYDDIQQTGSAGTKRRRSIRDIEKRPRQLADPMQTADVRKSGAKAFPNHAHLACTRMTPIMAWPVMAKVPDCWSGVAAKEDYLCSGPRFFTGNSREISILFSGDRSSSSLHVTVQVYRSTDTQEETGNPRTVDFPRDRVPSHSMLERWVERQMERESGPEFGLMLQNFLRVYSKEGVRRLPKQDLVRAVHKMNCFFRIWKKPSFMCIDPSNNLAPLPVSVQAQLRRVAKKALDRLEYDVLKILDDCLTQQGSPKPEERVAIWASLWQLMLMYRELLIAYKSHLGRMTQGPSSPDGLIAAQTQQYKRLIDCFFPLLATFYHYQFRTKKSIELSLTWLDRISPLDVSREDEAQICHLGQQLLAARRDLYRYIESTREVHDVNSMLWTFVVDHELKKLNARKRVPKGLSCRSNFPQQMENEFDDE</sequence>
<feature type="region of interest" description="Disordered" evidence="1">
    <location>
        <begin position="97"/>
        <end position="137"/>
    </location>
</feature>
<reference evidence="2 3" key="1">
    <citation type="journal article" date="2020" name="bioRxiv">
        <title>Whole genome comparisons of ergot fungi reveals the divergence and evolution of species within the genus Claviceps are the result of varying mechanisms driving genome evolution and host range expansion.</title>
        <authorList>
            <person name="Wyka S.A."/>
            <person name="Mondo S.J."/>
            <person name="Liu M."/>
            <person name="Dettman J."/>
            <person name="Nalam V."/>
            <person name="Broders K.D."/>
        </authorList>
    </citation>
    <scope>NUCLEOTIDE SEQUENCE [LARGE SCALE GENOMIC DNA]</scope>
    <source>
        <strain evidence="2 3">Clav52</strain>
    </source>
</reference>
<dbReference type="EMBL" id="SRRH01000152">
    <property type="protein sequence ID" value="KAG6297327.1"/>
    <property type="molecule type" value="Genomic_DNA"/>
</dbReference>
<gene>
    <name evidence="2" type="ORF">E4U09_001423</name>
</gene>
<evidence type="ECO:0000313" key="3">
    <source>
        <dbReference type="Proteomes" id="UP000707071"/>
    </source>
</evidence>
<comment type="caution">
    <text evidence="2">The sequence shown here is derived from an EMBL/GenBank/DDBJ whole genome shotgun (WGS) entry which is preliminary data.</text>
</comment>
<feature type="compositionally biased region" description="Basic and acidic residues" evidence="1">
    <location>
        <begin position="213"/>
        <end position="222"/>
    </location>
</feature>
<accession>A0A9P7QHY9</accession>
<organism evidence="2 3">
    <name type="scientific">Claviceps aff. purpurea</name>
    <dbReference type="NCBI Taxonomy" id="1967640"/>
    <lineage>
        <taxon>Eukaryota</taxon>
        <taxon>Fungi</taxon>
        <taxon>Dikarya</taxon>
        <taxon>Ascomycota</taxon>
        <taxon>Pezizomycotina</taxon>
        <taxon>Sordariomycetes</taxon>
        <taxon>Hypocreomycetidae</taxon>
        <taxon>Hypocreales</taxon>
        <taxon>Clavicipitaceae</taxon>
        <taxon>Claviceps</taxon>
    </lineage>
</organism>